<comment type="catalytic activity">
    <reaction evidence="1 11">
        <text>AMP + diphosphate = 5-phospho-alpha-D-ribose 1-diphosphate + adenine</text>
        <dbReference type="Rhea" id="RHEA:16609"/>
        <dbReference type="ChEBI" id="CHEBI:16708"/>
        <dbReference type="ChEBI" id="CHEBI:33019"/>
        <dbReference type="ChEBI" id="CHEBI:58017"/>
        <dbReference type="ChEBI" id="CHEBI:456215"/>
        <dbReference type="EC" id="2.4.2.7"/>
    </reaction>
</comment>
<evidence type="ECO:0000256" key="4">
    <source>
        <dbReference type="ARBA" id="ARBA00004659"/>
    </source>
</evidence>
<dbReference type="GO" id="GO:0005737">
    <property type="term" value="C:cytoplasm"/>
    <property type="evidence" value="ECO:0007669"/>
    <property type="project" value="UniProtKB-SubCell"/>
</dbReference>
<keyword evidence="8 11" id="KW-0328">Glycosyltransferase</keyword>
<dbReference type="HAMAP" id="MF_00004">
    <property type="entry name" value="Aden_phosphoribosyltr"/>
    <property type="match status" value="1"/>
</dbReference>
<keyword evidence="10 11" id="KW-0660">Purine salvage</keyword>
<evidence type="ECO:0000256" key="2">
    <source>
        <dbReference type="ARBA" id="ARBA00003968"/>
    </source>
</evidence>
<dbReference type="SUPFAM" id="SSF53271">
    <property type="entry name" value="PRTase-like"/>
    <property type="match status" value="1"/>
</dbReference>
<dbReference type="UniPathway" id="UPA00588">
    <property type="reaction ID" value="UER00646"/>
</dbReference>
<evidence type="ECO:0000256" key="10">
    <source>
        <dbReference type="ARBA" id="ARBA00022726"/>
    </source>
</evidence>
<evidence type="ECO:0000256" key="5">
    <source>
        <dbReference type="ARBA" id="ARBA00008391"/>
    </source>
</evidence>
<dbReference type="PANTHER" id="PTHR32315:SF3">
    <property type="entry name" value="ADENINE PHOSPHORIBOSYLTRANSFERASE"/>
    <property type="match status" value="1"/>
</dbReference>
<protein>
    <recommendedName>
        <fullName evidence="6 11">Adenine phosphoribosyltransferase</fullName>
        <shortName evidence="11">APRT</shortName>
        <ecNumber evidence="6 11">2.4.2.7</ecNumber>
    </recommendedName>
</protein>
<dbReference type="InterPro" id="IPR000836">
    <property type="entry name" value="PRTase_dom"/>
</dbReference>
<dbReference type="EMBL" id="DRNH01000265">
    <property type="protein sequence ID" value="HFB54057.1"/>
    <property type="molecule type" value="Genomic_DNA"/>
</dbReference>
<organism evidence="13">
    <name type="scientific">Sulfurimonas autotrophica</name>
    <dbReference type="NCBI Taxonomy" id="202747"/>
    <lineage>
        <taxon>Bacteria</taxon>
        <taxon>Pseudomonadati</taxon>
        <taxon>Campylobacterota</taxon>
        <taxon>Epsilonproteobacteria</taxon>
        <taxon>Campylobacterales</taxon>
        <taxon>Sulfurimonadaceae</taxon>
        <taxon>Sulfurimonas</taxon>
    </lineage>
</organism>
<evidence type="ECO:0000256" key="7">
    <source>
        <dbReference type="ARBA" id="ARBA00022490"/>
    </source>
</evidence>
<evidence type="ECO:0000256" key="6">
    <source>
        <dbReference type="ARBA" id="ARBA00011893"/>
    </source>
</evidence>
<dbReference type="InterPro" id="IPR029057">
    <property type="entry name" value="PRTase-like"/>
</dbReference>
<accession>A0A7C3GJM4</accession>
<name>A0A7C3GJM4_9BACT</name>
<dbReference type="Pfam" id="PF00156">
    <property type="entry name" value="Pribosyltran"/>
    <property type="match status" value="1"/>
</dbReference>
<dbReference type="EC" id="2.4.2.7" evidence="6 11"/>
<comment type="subcellular location">
    <subcellularLocation>
        <location evidence="3 11">Cytoplasm</location>
    </subcellularLocation>
</comment>
<comment type="pathway">
    <text evidence="4 11">Purine metabolism; AMP biosynthesis via salvage pathway; AMP from adenine: step 1/1.</text>
</comment>
<proteinExistence type="inferred from homology"/>
<dbReference type="GO" id="GO:0006168">
    <property type="term" value="P:adenine salvage"/>
    <property type="evidence" value="ECO:0007669"/>
    <property type="project" value="InterPro"/>
</dbReference>
<dbReference type="GO" id="GO:0003999">
    <property type="term" value="F:adenine phosphoribosyltransferase activity"/>
    <property type="evidence" value="ECO:0007669"/>
    <property type="project" value="UniProtKB-UniRule"/>
</dbReference>
<dbReference type="NCBIfam" id="NF002634">
    <property type="entry name" value="PRK02304.1-3"/>
    <property type="match status" value="1"/>
</dbReference>
<comment type="subunit">
    <text evidence="11">Homodimer.</text>
</comment>
<dbReference type="NCBIfam" id="TIGR01090">
    <property type="entry name" value="apt"/>
    <property type="match status" value="1"/>
</dbReference>
<dbReference type="NCBIfam" id="NF002636">
    <property type="entry name" value="PRK02304.1-5"/>
    <property type="match status" value="1"/>
</dbReference>
<comment type="similarity">
    <text evidence="5 11">Belongs to the purine/pyrimidine phosphoribosyltransferase family.</text>
</comment>
<evidence type="ECO:0000256" key="11">
    <source>
        <dbReference type="HAMAP-Rule" id="MF_00004"/>
    </source>
</evidence>
<keyword evidence="7 11" id="KW-0963">Cytoplasm</keyword>
<gene>
    <name evidence="11" type="primary">apt</name>
    <name evidence="13" type="ORF">ENJ67_04925</name>
</gene>
<sequence length="183" mass="20256">MVTLSETERQIIEASIRDIPDFPKEGIVFKDITTLLNNKEAYGVLMSHLYERYKEYDLDYIAGIDARGFIFGAALAQMLGLGFVPIRKKGKLPYTTISEKYALEYGVDEIEVHIDAFGEKKGARVLIMDDLIATGGTANAAATLVNQTGAKCVECCFVIGLSFLDGIEKLKEKTEVYSLIEVN</sequence>
<evidence type="ECO:0000256" key="1">
    <source>
        <dbReference type="ARBA" id="ARBA00000868"/>
    </source>
</evidence>
<dbReference type="GO" id="GO:0016208">
    <property type="term" value="F:AMP binding"/>
    <property type="evidence" value="ECO:0007669"/>
    <property type="project" value="TreeGrafter"/>
</dbReference>
<keyword evidence="9 11" id="KW-0808">Transferase</keyword>
<dbReference type="FunFam" id="3.40.50.2020:FF:000021">
    <property type="entry name" value="Adenine phosphoribosyltransferase"/>
    <property type="match status" value="1"/>
</dbReference>
<comment type="caution">
    <text evidence="13">The sequence shown here is derived from an EMBL/GenBank/DDBJ whole genome shotgun (WGS) entry which is preliminary data.</text>
</comment>
<reference evidence="13" key="1">
    <citation type="journal article" date="2020" name="mSystems">
        <title>Genome- and Community-Level Interaction Insights into Carbon Utilization and Element Cycling Functions of Hydrothermarchaeota in Hydrothermal Sediment.</title>
        <authorList>
            <person name="Zhou Z."/>
            <person name="Liu Y."/>
            <person name="Xu W."/>
            <person name="Pan J."/>
            <person name="Luo Z.H."/>
            <person name="Li M."/>
        </authorList>
    </citation>
    <scope>NUCLEOTIDE SEQUENCE [LARGE SCALE GENOMIC DNA]</scope>
    <source>
        <strain evidence="13">HyVt-507</strain>
    </source>
</reference>
<dbReference type="Gene3D" id="3.40.50.2020">
    <property type="match status" value="1"/>
</dbReference>
<evidence type="ECO:0000259" key="12">
    <source>
        <dbReference type="Pfam" id="PF00156"/>
    </source>
</evidence>
<evidence type="ECO:0000256" key="3">
    <source>
        <dbReference type="ARBA" id="ARBA00004496"/>
    </source>
</evidence>
<dbReference type="GO" id="GO:0002055">
    <property type="term" value="F:adenine binding"/>
    <property type="evidence" value="ECO:0007669"/>
    <property type="project" value="TreeGrafter"/>
</dbReference>
<dbReference type="InterPro" id="IPR005764">
    <property type="entry name" value="Ade_phspho_trans"/>
</dbReference>
<comment type="function">
    <text evidence="2 11">Catalyzes a salvage reaction resulting in the formation of AMP, that is energically less costly than de novo synthesis.</text>
</comment>
<evidence type="ECO:0000256" key="9">
    <source>
        <dbReference type="ARBA" id="ARBA00022679"/>
    </source>
</evidence>
<dbReference type="CDD" id="cd06223">
    <property type="entry name" value="PRTases_typeI"/>
    <property type="match status" value="1"/>
</dbReference>
<feature type="domain" description="Phosphoribosyltransferase" evidence="12">
    <location>
        <begin position="33"/>
        <end position="174"/>
    </location>
</feature>
<dbReference type="PANTHER" id="PTHR32315">
    <property type="entry name" value="ADENINE PHOSPHORIBOSYLTRANSFERASE"/>
    <property type="match status" value="1"/>
</dbReference>
<dbReference type="InterPro" id="IPR050054">
    <property type="entry name" value="UPRTase/APRTase"/>
</dbReference>
<evidence type="ECO:0000313" key="13">
    <source>
        <dbReference type="EMBL" id="HFB54057.1"/>
    </source>
</evidence>
<dbReference type="AlphaFoldDB" id="A0A7C3GJM4"/>
<dbReference type="GO" id="GO:0044209">
    <property type="term" value="P:AMP salvage"/>
    <property type="evidence" value="ECO:0007669"/>
    <property type="project" value="UniProtKB-UniRule"/>
</dbReference>
<dbReference type="Proteomes" id="UP000886390">
    <property type="component" value="Unassembled WGS sequence"/>
</dbReference>
<dbReference type="GO" id="GO:0006166">
    <property type="term" value="P:purine ribonucleoside salvage"/>
    <property type="evidence" value="ECO:0007669"/>
    <property type="project" value="UniProtKB-UniRule"/>
</dbReference>
<evidence type="ECO:0000256" key="8">
    <source>
        <dbReference type="ARBA" id="ARBA00022676"/>
    </source>
</evidence>